<sequence>MSAQLLLPGIDPPPRHLPRPRGTKAPRKAPLPHSLFFALLPDTQDAATIAALGERMNSQHALKGTVVEAQRLHVTLFDLGDHDQVPADKVAQASSAAAAVRVPALDVVFERSMSYAKGALVLCADDEANVAALREFRQRLGEALADVGLKPSRAFTPHMTVAYARRKLEKHALEAPARWTAHSLVLIDSHVGEGVHEVLGRWPAEVAA</sequence>
<dbReference type="SUPFAM" id="SSF55144">
    <property type="entry name" value="LigT-like"/>
    <property type="match status" value="1"/>
</dbReference>
<dbReference type="InterPro" id="IPR004175">
    <property type="entry name" value="RNA_CPDase"/>
</dbReference>
<dbReference type="EMBL" id="CP045644">
    <property type="protein sequence ID" value="QFZ85640.1"/>
    <property type="molecule type" value="Genomic_DNA"/>
</dbReference>
<dbReference type="RefSeq" id="WP_153284195.1">
    <property type="nucleotide sequence ID" value="NZ_CP045644.1"/>
</dbReference>
<keyword evidence="1" id="KW-0378">Hydrolase</keyword>
<dbReference type="GO" id="GO:0004113">
    <property type="term" value="F:2',3'-cyclic-nucleotide 3'-phosphodiesterase activity"/>
    <property type="evidence" value="ECO:0007669"/>
    <property type="project" value="InterPro"/>
</dbReference>
<dbReference type="Proteomes" id="UP000326780">
    <property type="component" value="Chromosome"/>
</dbReference>
<evidence type="ECO:0000313" key="4">
    <source>
        <dbReference type="Proteomes" id="UP000326780"/>
    </source>
</evidence>
<dbReference type="Gene3D" id="3.90.1140.10">
    <property type="entry name" value="Cyclic phosphodiesterase"/>
    <property type="match status" value="1"/>
</dbReference>
<feature type="compositionally biased region" description="Basic residues" evidence="2">
    <location>
        <begin position="16"/>
        <end position="27"/>
    </location>
</feature>
<dbReference type="Pfam" id="PF13563">
    <property type="entry name" value="2_5_RNA_ligase2"/>
    <property type="match status" value="1"/>
</dbReference>
<evidence type="ECO:0000313" key="3">
    <source>
        <dbReference type="EMBL" id="QFZ85640.1"/>
    </source>
</evidence>
<dbReference type="AlphaFoldDB" id="A0A5Q0M7A0"/>
<accession>A0A5Q0M7A0</accession>
<dbReference type="PANTHER" id="PTHR35561">
    <property type="entry name" value="RNA 2',3'-CYCLIC PHOSPHODIESTERASE"/>
    <property type="match status" value="1"/>
</dbReference>
<dbReference type="InterPro" id="IPR009097">
    <property type="entry name" value="Cyclic_Pdiesterase"/>
</dbReference>
<evidence type="ECO:0000256" key="2">
    <source>
        <dbReference type="SAM" id="MobiDB-lite"/>
    </source>
</evidence>
<feature type="region of interest" description="Disordered" evidence="2">
    <location>
        <begin position="1"/>
        <end position="27"/>
    </location>
</feature>
<gene>
    <name evidence="3" type="ORF">GFK26_24160</name>
</gene>
<evidence type="ECO:0000256" key="1">
    <source>
        <dbReference type="ARBA" id="ARBA00022801"/>
    </source>
</evidence>
<proteinExistence type="predicted"/>
<protein>
    <submittedName>
        <fullName evidence="3">RNA 2',3'-cyclic phosphodiesterase</fullName>
    </submittedName>
</protein>
<organism evidence="3 4">
    <name type="scientific">Variovorax paradoxus</name>
    <dbReference type="NCBI Taxonomy" id="34073"/>
    <lineage>
        <taxon>Bacteria</taxon>
        <taxon>Pseudomonadati</taxon>
        <taxon>Pseudomonadota</taxon>
        <taxon>Betaproteobacteria</taxon>
        <taxon>Burkholderiales</taxon>
        <taxon>Comamonadaceae</taxon>
        <taxon>Variovorax</taxon>
    </lineage>
</organism>
<reference evidence="3 4" key="1">
    <citation type="submission" date="2019-10" db="EMBL/GenBank/DDBJ databases">
        <title>Complete genome sequence of Variovorax paradoxus 5C-2.</title>
        <authorList>
            <person name="Gogoleva N.E."/>
            <person name="Balkin A.S."/>
        </authorList>
    </citation>
    <scope>NUCLEOTIDE SEQUENCE [LARGE SCALE GENOMIC DNA]</scope>
    <source>
        <strain evidence="3 4">5C-2</strain>
    </source>
</reference>
<dbReference type="PANTHER" id="PTHR35561:SF1">
    <property type="entry name" value="RNA 2',3'-CYCLIC PHOSPHODIESTERASE"/>
    <property type="match status" value="1"/>
</dbReference>
<name>A0A5Q0M7A0_VARPD</name>
<dbReference type="GO" id="GO:0008664">
    <property type="term" value="F:RNA 2',3'-cyclic 3'-phosphodiesterase activity"/>
    <property type="evidence" value="ECO:0007669"/>
    <property type="project" value="InterPro"/>
</dbReference>